<reference evidence="9" key="1">
    <citation type="journal article" date="2021" name="IMA Fungus">
        <title>Genomic characterization of three marine fungi, including Emericellopsis atlantica sp. nov. with signatures of a generalist lifestyle and marine biomass degradation.</title>
        <authorList>
            <person name="Hagestad O.C."/>
            <person name="Hou L."/>
            <person name="Andersen J.H."/>
            <person name="Hansen E.H."/>
            <person name="Altermark B."/>
            <person name="Li C."/>
            <person name="Kuhnert E."/>
            <person name="Cox R.J."/>
            <person name="Crous P.W."/>
            <person name="Spatafora J.W."/>
            <person name="Lail K."/>
            <person name="Amirebrahimi M."/>
            <person name="Lipzen A."/>
            <person name="Pangilinan J."/>
            <person name="Andreopoulos W."/>
            <person name="Hayes R.D."/>
            <person name="Ng V."/>
            <person name="Grigoriev I.V."/>
            <person name="Jackson S.A."/>
            <person name="Sutton T.D.S."/>
            <person name="Dobson A.D.W."/>
            <person name="Rama T."/>
        </authorList>
    </citation>
    <scope>NUCLEOTIDE SEQUENCE</scope>
    <source>
        <strain evidence="9">TRa018bII</strain>
    </source>
</reference>
<dbReference type="PANTHER" id="PTHR23506:SF23">
    <property type="entry name" value="GH10249P"/>
    <property type="match status" value="1"/>
</dbReference>
<keyword evidence="6 7" id="KW-0472">Membrane</keyword>
<comment type="similarity">
    <text evidence="2">Belongs to the major facilitator superfamily. Vesicular transporter family.</text>
</comment>
<evidence type="ECO:0000313" key="10">
    <source>
        <dbReference type="Proteomes" id="UP000824998"/>
    </source>
</evidence>
<dbReference type="PROSITE" id="PS50850">
    <property type="entry name" value="MFS"/>
    <property type="match status" value="1"/>
</dbReference>
<evidence type="ECO:0000256" key="2">
    <source>
        <dbReference type="ARBA" id="ARBA00006829"/>
    </source>
</evidence>
<feature type="transmembrane region" description="Helical" evidence="7">
    <location>
        <begin position="159"/>
        <end position="183"/>
    </location>
</feature>
<dbReference type="GO" id="GO:0016020">
    <property type="term" value="C:membrane"/>
    <property type="evidence" value="ECO:0007669"/>
    <property type="project" value="UniProtKB-SubCell"/>
</dbReference>
<feature type="domain" description="Major facilitator superfamily (MFS) profile" evidence="8">
    <location>
        <begin position="29"/>
        <end position="489"/>
    </location>
</feature>
<dbReference type="InterPro" id="IPR001958">
    <property type="entry name" value="Tet-R_TetA/multi-R_MdtG-like"/>
</dbReference>
<dbReference type="InterPro" id="IPR020846">
    <property type="entry name" value="MFS_dom"/>
</dbReference>
<feature type="transmembrane region" description="Helical" evidence="7">
    <location>
        <begin position="68"/>
        <end position="88"/>
    </location>
</feature>
<dbReference type="CDD" id="cd17325">
    <property type="entry name" value="MFS_MdtG_SLC18_like"/>
    <property type="match status" value="1"/>
</dbReference>
<evidence type="ECO:0000256" key="6">
    <source>
        <dbReference type="ARBA" id="ARBA00023136"/>
    </source>
</evidence>
<feature type="transmembrane region" description="Helical" evidence="7">
    <location>
        <begin position="324"/>
        <end position="346"/>
    </location>
</feature>
<dbReference type="InterPro" id="IPR050930">
    <property type="entry name" value="MFS_Vesicular_Transporter"/>
</dbReference>
<dbReference type="EMBL" id="MU251681">
    <property type="protein sequence ID" value="KAG9230338.1"/>
    <property type="molecule type" value="Genomic_DNA"/>
</dbReference>
<feature type="transmembrane region" description="Helical" evidence="7">
    <location>
        <begin position="358"/>
        <end position="378"/>
    </location>
</feature>
<dbReference type="SUPFAM" id="SSF103473">
    <property type="entry name" value="MFS general substrate transporter"/>
    <property type="match status" value="1"/>
</dbReference>
<feature type="transmembrane region" description="Helical" evidence="7">
    <location>
        <begin position="189"/>
        <end position="208"/>
    </location>
</feature>
<evidence type="ECO:0000256" key="4">
    <source>
        <dbReference type="ARBA" id="ARBA00022692"/>
    </source>
</evidence>
<dbReference type="InterPro" id="IPR036259">
    <property type="entry name" value="MFS_trans_sf"/>
</dbReference>
<feature type="transmembrane region" description="Helical" evidence="7">
    <location>
        <begin position="100"/>
        <end position="118"/>
    </location>
</feature>
<comment type="subcellular location">
    <subcellularLocation>
        <location evidence="1">Membrane</location>
        <topology evidence="1">Multi-pass membrane protein</topology>
    </subcellularLocation>
</comment>
<feature type="transmembrane region" description="Helical" evidence="7">
    <location>
        <begin position="130"/>
        <end position="147"/>
    </location>
</feature>
<keyword evidence="5 7" id="KW-1133">Transmembrane helix</keyword>
<dbReference type="Proteomes" id="UP000824998">
    <property type="component" value="Unassembled WGS sequence"/>
</dbReference>
<comment type="caution">
    <text evidence="9">The sequence shown here is derived from an EMBL/GenBank/DDBJ whole genome shotgun (WGS) entry which is preliminary data.</text>
</comment>
<feature type="transmembrane region" description="Helical" evidence="7">
    <location>
        <begin position="28"/>
        <end position="48"/>
    </location>
</feature>
<dbReference type="AlphaFoldDB" id="A0A9P8C1D7"/>
<dbReference type="Gene3D" id="1.20.1250.20">
    <property type="entry name" value="MFS general substrate transporter like domains"/>
    <property type="match status" value="1"/>
</dbReference>
<organism evidence="9 10">
    <name type="scientific">Amylocarpus encephaloides</name>
    <dbReference type="NCBI Taxonomy" id="45428"/>
    <lineage>
        <taxon>Eukaryota</taxon>
        <taxon>Fungi</taxon>
        <taxon>Dikarya</taxon>
        <taxon>Ascomycota</taxon>
        <taxon>Pezizomycotina</taxon>
        <taxon>Leotiomycetes</taxon>
        <taxon>Helotiales</taxon>
        <taxon>Helotiales incertae sedis</taxon>
        <taxon>Amylocarpus</taxon>
    </lineage>
</organism>
<evidence type="ECO:0000256" key="3">
    <source>
        <dbReference type="ARBA" id="ARBA00022448"/>
    </source>
</evidence>
<evidence type="ECO:0000256" key="5">
    <source>
        <dbReference type="ARBA" id="ARBA00022989"/>
    </source>
</evidence>
<dbReference type="GO" id="GO:0022857">
    <property type="term" value="F:transmembrane transporter activity"/>
    <property type="evidence" value="ECO:0007669"/>
    <property type="project" value="InterPro"/>
</dbReference>
<dbReference type="Pfam" id="PF07690">
    <property type="entry name" value="MFS_1"/>
    <property type="match status" value="1"/>
</dbReference>
<sequence length="505" mass="54325">MSPRPDSHGGESKLERPFLFNLRSSDPFILFTVCLALFTDSFIYGIIVPVIPHSLKSRSGIADDQVQFWTSMLLTSFGAAQFICSPIVGYFADQSSSRRTPLLIGLLASGGTTALLYLARDVWLLTLSRFLQGVSAAIVYTVGVTLVEDVVGQEHIGQWMGIVLAVVNIGMMISPALGGVLYAKFGYESLFIVIFVLIGIDILLRLAMIEKDAATAILARDTNQYGTFQPTVERAIARQRSLPKLSKRLANARGDRQDDAGAPLLIDRRDSVASYASTVHPPALITLLKSPQILTDLYGTWIMVTVLIAFDAALPIFVEKQFGWGSIGGGLIFLSLTIPAIIVAPIAGGIADRFPSRFLISFWWVLTAVFVTNLLWVVRVPPIAQKPVLCVLLALTTIVNNLGQAPLAANLSKAVADIQDDNPGIFGNSGASAQVYSLFIGSSAGGTLTGPLLTSFTNGGKHWTTFVAVLGGLCLTVAVSILFCYNRDNRKAPLTTEPFGQGEEV</sequence>
<dbReference type="InterPro" id="IPR011701">
    <property type="entry name" value="MFS"/>
</dbReference>
<evidence type="ECO:0000313" key="9">
    <source>
        <dbReference type="EMBL" id="KAG9230338.1"/>
    </source>
</evidence>
<name>A0A9P8C1D7_9HELO</name>
<dbReference type="PRINTS" id="PR01035">
    <property type="entry name" value="TCRTETA"/>
</dbReference>
<feature type="transmembrane region" description="Helical" evidence="7">
    <location>
        <begin position="463"/>
        <end position="485"/>
    </location>
</feature>
<feature type="transmembrane region" description="Helical" evidence="7">
    <location>
        <begin position="297"/>
        <end position="318"/>
    </location>
</feature>
<keyword evidence="10" id="KW-1185">Reference proteome</keyword>
<keyword evidence="3" id="KW-0813">Transport</keyword>
<keyword evidence="4 7" id="KW-0812">Transmembrane</keyword>
<protein>
    <submittedName>
        <fullName evidence="9">Major facilitator superfamily domain-containing protein</fullName>
    </submittedName>
</protein>
<evidence type="ECO:0000256" key="1">
    <source>
        <dbReference type="ARBA" id="ARBA00004141"/>
    </source>
</evidence>
<accession>A0A9P8C1D7</accession>
<dbReference type="OrthoDB" id="5086884at2759"/>
<proteinExistence type="inferred from homology"/>
<gene>
    <name evidence="9" type="ORF">BJ875DRAFT_431816</name>
</gene>
<dbReference type="PANTHER" id="PTHR23506">
    <property type="entry name" value="GH10249P"/>
    <property type="match status" value="1"/>
</dbReference>
<evidence type="ECO:0000259" key="8">
    <source>
        <dbReference type="PROSITE" id="PS50850"/>
    </source>
</evidence>
<evidence type="ECO:0000256" key="7">
    <source>
        <dbReference type="SAM" id="Phobius"/>
    </source>
</evidence>